<name>A0A8H5KHK1_9HYPO</name>
<evidence type="ECO:0000256" key="2">
    <source>
        <dbReference type="SAM" id="MobiDB-lite"/>
    </source>
</evidence>
<feature type="region of interest" description="Disordered" evidence="2">
    <location>
        <begin position="92"/>
        <end position="113"/>
    </location>
</feature>
<keyword evidence="4" id="KW-1185">Reference proteome</keyword>
<keyword evidence="1" id="KW-0175">Coiled coil</keyword>
<reference evidence="3 4" key="1">
    <citation type="submission" date="2020-05" db="EMBL/GenBank/DDBJ databases">
        <title>Identification and distribution of gene clusters putatively required for synthesis of sphingolipid metabolism inhibitors in phylogenetically diverse species of the filamentous fungus Fusarium.</title>
        <authorList>
            <person name="Kim H.-S."/>
            <person name="Busman M."/>
            <person name="Brown D.W."/>
            <person name="Divon H."/>
            <person name="Uhlig S."/>
            <person name="Proctor R.H."/>
        </authorList>
    </citation>
    <scope>NUCLEOTIDE SEQUENCE [LARGE SCALE GENOMIC DNA]</scope>
    <source>
        <strain evidence="3 4">NRRL 36939</strain>
    </source>
</reference>
<sequence>MMGARQKNLKPGHPPASGIALSDPSNNLAQEPAIVVNVNELPDQRNHHAARARGASEPPASQTGPQSRLGGKPQVSAAQSLDNCTAWATARNMESQHRSPAEILGPSHGIPSEENSKVIRQAQTSFDQLISLLKKSTSQSTDGSDAASEIAALQERLGKEQQNNKRLTEDHMNLTKEHKRLDRDYREQSNQLCEANARLRDTLHEKDHLRQLLEGGTFANSAKITDTAILDAWKELSYNIRDLAYTLAQAQNVEGLSDFFISRMRRMTPEYKKLLQDQDYSHALMQGYLWRLIDERIFRPKQSDEQFWGGCQITSLKLGKDEVYSKVMSKKGKNSGDWTTLAHAARSFSQVSVMFSKLWDDNNGLINTVVSWETELLKPLFLRRSPRTGRTQGRINEQLAEIFKSAIELDKMMIYSNAYFMIEWNLPGKKPPTKSRYDKESMESVFQEVDLSPKSLVRFFASPSLSKSGTADGQKYNIRNVLAKASVICN</sequence>
<organism evidence="3 4">
    <name type="scientific">Fusarium pseudocircinatum</name>
    <dbReference type="NCBI Taxonomy" id="56676"/>
    <lineage>
        <taxon>Eukaryota</taxon>
        <taxon>Fungi</taxon>
        <taxon>Dikarya</taxon>
        <taxon>Ascomycota</taxon>
        <taxon>Pezizomycotina</taxon>
        <taxon>Sordariomycetes</taxon>
        <taxon>Hypocreomycetidae</taxon>
        <taxon>Hypocreales</taxon>
        <taxon>Nectriaceae</taxon>
        <taxon>Fusarium</taxon>
        <taxon>Fusarium fujikuroi species complex</taxon>
    </lineage>
</organism>
<evidence type="ECO:0000256" key="1">
    <source>
        <dbReference type="SAM" id="Coils"/>
    </source>
</evidence>
<dbReference type="OrthoDB" id="5213630at2759"/>
<dbReference type="AlphaFoldDB" id="A0A8H5KHK1"/>
<evidence type="ECO:0000313" key="4">
    <source>
        <dbReference type="Proteomes" id="UP000546213"/>
    </source>
</evidence>
<feature type="region of interest" description="Disordered" evidence="2">
    <location>
        <begin position="1"/>
        <end position="78"/>
    </location>
</feature>
<dbReference type="EMBL" id="JAAOAS010000526">
    <property type="protein sequence ID" value="KAF5574394.1"/>
    <property type="molecule type" value="Genomic_DNA"/>
</dbReference>
<comment type="caution">
    <text evidence="3">The sequence shown here is derived from an EMBL/GenBank/DDBJ whole genome shotgun (WGS) entry which is preliminary data.</text>
</comment>
<evidence type="ECO:0000313" key="3">
    <source>
        <dbReference type="EMBL" id="KAF5574394.1"/>
    </source>
</evidence>
<protein>
    <submittedName>
        <fullName evidence="3">Uncharacterized protein</fullName>
    </submittedName>
</protein>
<accession>A0A8H5KHK1</accession>
<feature type="coiled-coil region" evidence="1">
    <location>
        <begin position="150"/>
        <end position="191"/>
    </location>
</feature>
<dbReference type="Proteomes" id="UP000546213">
    <property type="component" value="Unassembled WGS sequence"/>
</dbReference>
<proteinExistence type="predicted"/>
<gene>
    <name evidence="3" type="ORF">FPCIR_13609</name>
</gene>